<dbReference type="Proteomes" id="UP000094463">
    <property type="component" value="Chromosome"/>
</dbReference>
<dbReference type="RefSeq" id="WP_069364332.1">
    <property type="nucleotide sequence ID" value="NZ_CP012502.1"/>
</dbReference>
<dbReference type="PATRIC" id="fig|632773.3.peg.899"/>
<evidence type="ECO:0000313" key="2">
    <source>
        <dbReference type="Proteomes" id="UP000094463"/>
    </source>
</evidence>
<organism evidence="1 2">
    <name type="scientific">Salisediminibacterium beveridgei</name>
    <dbReference type="NCBI Taxonomy" id="632773"/>
    <lineage>
        <taxon>Bacteria</taxon>
        <taxon>Bacillati</taxon>
        <taxon>Bacillota</taxon>
        <taxon>Bacilli</taxon>
        <taxon>Bacillales</taxon>
        <taxon>Bacillaceae</taxon>
        <taxon>Salisediminibacterium</taxon>
    </lineage>
</organism>
<protein>
    <submittedName>
        <fullName evidence="1">Uncharacterized protein</fullName>
    </submittedName>
</protein>
<dbReference type="Gene3D" id="2.70.98.10">
    <property type="match status" value="1"/>
</dbReference>
<dbReference type="OrthoDB" id="5621785at2"/>
<gene>
    <name evidence="1" type="ORF">BBEV_0848</name>
</gene>
<sequence length="289" mass="32572">MYLENERLKVEIQTPGSFYNGPRFDWTGFISQITLDDAVRYCVPERLEEGKGTGGHGLCNEFGLDKPIGYDEIEVGELFPKIGTGLLKKDQNEAYDIFHPYPVTPAKINAEEKEDALIFDVSDASPDGYGYHLNKAITLEDNRLIISYKLTNTGTKPISTNEYSHNFIGINDRELSEGYQLTIPGLKNIDVVVGSILKTGDRITFPVTPDDDVYAGIEWSAHTGSYNWDVYHTEVGAGVRERSVFEPAKMALWGHTHVVCPEVFIDIELAVNETKSWQRVYEFYQKTEG</sequence>
<name>A0A1D7QTA3_9BACI</name>
<accession>A0A1D7QTA3</accession>
<reference evidence="1 2" key="1">
    <citation type="submission" date="2015-08" db="EMBL/GenBank/DDBJ databases">
        <title>The complete genome sequence of Bacillus beveridgei MLTeJB.</title>
        <authorList>
            <person name="Hanson T.E."/>
            <person name="Mesa C."/>
            <person name="Basesman S.M."/>
            <person name="Oremland R.S."/>
        </authorList>
    </citation>
    <scope>NUCLEOTIDE SEQUENCE [LARGE SCALE GENOMIC DNA]</scope>
    <source>
        <strain evidence="1 2">MLTeJB</strain>
    </source>
</reference>
<dbReference type="EMBL" id="CP012502">
    <property type="protein sequence ID" value="AOM82219.1"/>
    <property type="molecule type" value="Genomic_DNA"/>
</dbReference>
<dbReference type="KEGG" id="bbev:BBEV_0848"/>
<dbReference type="AlphaFoldDB" id="A0A1D7QTA3"/>
<dbReference type="GO" id="GO:0030246">
    <property type="term" value="F:carbohydrate binding"/>
    <property type="evidence" value="ECO:0007669"/>
    <property type="project" value="InterPro"/>
</dbReference>
<dbReference type="InterPro" id="IPR014718">
    <property type="entry name" value="GH-type_carb-bd"/>
</dbReference>
<dbReference type="STRING" id="632773.BBEV_0848"/>
<evidence type="ECO:0000313" key="1">
    <source>
        <dbReference type="EMBL" id="AOM82219.1"/>
    </source>
</evidence>
<keyword evidence="2" id="KW-1185">Reference proteome</keyword>
<proteinExistence type="predicted"/>